<dbReference type="OrthoDB" id="3241977at2759"/>
<evidence type="ECO:0000313" key="1">
    <source>
        <dbReference type="EMBL" id="KAF5364278.1"/>
    </source>
</evidence>
<dbReference type="Proteomes" id="UP000559027">
    <property type="component" value="Unassembled WGS sequence"/>
</dbReference>
<comment type="caution">
    <text evidence="1">The sequence shown here is derived from an EMBL/GenBank/DDBJ whole genome shotgun (WGS) entry which is preliminary data.</text>
</comment>
<reference evidence="1 2" key="1">
    <citation type="journal article" date="2020" name="ISME J.">
        <title>Uncovering the hidden diversity of litter-decomposition mechanisms in mushroom-forming fungi.</title>
        <authorList>
            <person name="Floudas D."/>
            <person name="Bentzer J."/>
            <person name="Ahren D."/>
            <person name="Johansson T."/>
            <person name="Persson P."/>
            <person name="Tunlid A."/>
        </authorList>
    </citation>
    <scope>NUCLEOTIDE SEQUENCE [LARGE SCALE GENOMIC DNA]</scope>
    <source>
        <strain evidence="1 2">CBS 146.42</strain>
    </source>
</reference>
<evidence type="ECO:0000313" key="2">
    <source>
        <dbReference type="Proteomes" id="UP000559027"/>
    </source>
</evidence>
<dbReference type="AlphaFoldDB" id="A0A8H5GGB6"/>
<dbReference type="EMBL" id="JAACJO010000001">
    <property type="protein sequence ID" value="KAF5364278.1"/>
    <property type="molecule type" value="Genomic_DNA"/>
</dbReference>
<accession>A0A8H5GGB6</accession>
<dbReference type="SUPFAM" id="SSF52266">
    <property type="entry name" value="SGNH hydrolase"/>
    <property type="match status" value="1"/>
</dbReference>
<organism evidence="1 2">
    <name type="scientific">Leucocoprinus leucothites</name>
    <dbReference type="NCBI Taxonomy" id="201217"/>
    <lineage>
        <taxon>Eukaryota</taxon>
        <taxon>Fungi</taxon>
        <taxon>Dikarya</taxon>
        <taxon>Basidiomycota</taxon>
        <taxon>Agaricomycotina</taxon>
        <taxon>Agaricomycetes</taxon>
        <taxon>Agaricomycetidae</taxon>
        <taxon>Agaricales</taxon>
        <taxon>Agaricineae</taxon>
        <taxon>Agaricaceae</taxon>
        <taxon>Leucocoprinus</taxon>
    </lineage>
</organism>
<name>A0A8H5GGB6_9AGAR</name>
<dbReference type="Gene3D" id="3.40.50.1110">
    <property type="entry name" value="SGNH hydrolase"/>
    <property type="match status" value="1"/>
</dbReference>
<keyword evidence="2" id="KW-1185">Reference proteome</keyword>
<sequence length="140" mass="15686">MQISSLRLSGTNDENNEIPFDQFISTLRNFIETLITASSSKREIWLIPPFGDHSAEEDCSEYRKVLLLEEPDTPPALSATVPVFIYDIQRGMGKALTVDGLHPTAEGQELLATNFAEFVKARWDVVRRQSENTKSRNGGT</sequence>
<protein>
    <submittedName>
        <fullName evidence="1">Uncharacterized protein</fullName>
    </submittedName>
</protein>
<proteinExistence type="predicted"/>
<gene>
    <name evidence="1" type="ORF">D9756_000753</name>
</gene>
<dbReference type="InterPro" id="IPR036514">
    <property type="entry name" value="SGNH_hydro_sf"/>
</dbReference>